<protein>
    <submittedName>
        <fullName evidence="1">Putative secreted peptide</fullName>
    </submittedName>
</protein>
<organism evidence="1">
    <name type="scientific">Anopheles braziliensis</name>
    <dbReference type="NCBI Taxonomy" id="58242"/>
    <lineage>
        <taxon>Eukaryota</taxon>
        <taxon>Metazoa</taxon>
        <taxon>Ecdysozoa</taxon>
        <taxon>Arthropoda</taxon>
        <taxon>Hexapoda</taxon>
        <taxon>Insecta</taxon>
        <taxon>Pterygota</taxon>
        <taxon>Neoptera</taxon>
        <taxon>Endopterygota</taxon>
        <taxon>Diptera</taxon>
        <taxon>Nematocera</taxon>
        <taxon>Culicoidea</taxon>
        <taxon>Culicidae</taxon>
        <taxon>Anophelinae</taxon>
        <taxon>Anopheles</taxon>
    </lineage>
</organism>
<accession>A0A2M3ZUZ2</accession>
<reference evidence="1" key="1">
    <citation type="submission" date="2018-01" db="EMBL/GenBank/DDBJ databases">
        <title>An insight into the sialome of Amazonian anophelines.</title>
        <authorList>
            <person name="Ribeiro J.M."/>
            <person name="Scarpassa V."/>
            <person name="Calvo E."/>
        </authorList>
    </citation>
    <scope>NUCLEOTIDE SEQUENCE</scope>
    <source>
        <tissue evidence="1">Salivary glands</tissue>
    </source>
</reference>
<dbReference type="AlphaFoldDB" id="A0A2M3ZUZ2"/>
<name>A0A2M3ZUZ2_9DIPT</name>
<proteinExistence type="predicted"/>
<dbReference type="EMBL" id="GGFM01011623">
    <property type="protein sequence ID" value="MBW32374.1"/>
    <property type="molecule type" value="Transcribed_RNA"/>
</dbReference>
<evidence type="ECO:0000313" key="1">
    <source>
        <dbReference type="EMBL" id="MBW32374.1"/>
    </source>
</evidence>
<sequence length="94" mass="10358">MRITTMLRTASTRTSWRRTICSLGLSLAASAAERAGSILKSARRNCSNSCESREAYHCRTTNSTMYIPSTRSTHLAPRSNRPMSCCLAIRSSSP</sequence>